<keyword evidence="1" id="KW-0812">Transmembrane</keyword>
<protein>
    <submittedName>
        <fullName evidence="2">Uncharacterized protein</fullName>
    </submittedName>
</protein>
<accession>A0A345P9M8</accession>
<keyword evidence="3" id="KW-1185">Reference proteome</keyword>
<proteinExistence type="predicted"/>
<dbReference type="AlphaFoldDB" id="A0A345P9M8"/>
<keyword evidence="1" id="KW-0472">Membrane</keyword>
<evidence type="ECO:0000313" key="3">
    <source>
        <dbReference type="Proteomes" id="UP000253940"/>
    </source>
</evidence>
<sequence length="62" mass="7204">MTSTLVSTETFTDRLQRGDVKNATLDEIFHYVYLFFRHVLMSLMMLGTFLWLMVTVVAIADL</sequence>
<keyword evidence="1" id="KW-1133">Transmembrane helix</keyword>
<dbReference type="Proteomes" id="UP000253940">
    <property type="component" value="Chromosome"/>
</dbReference>
<gene>
    <name evidence="2" type="ORF">HYN46_14740</name>
</gene>
<name>A0A345P9M8_9GAMM</name>
<dbReference type="RefSeq" id="WP_114900095.1">
    <property type="nucleotide sequence ID" value="NZ_CP031222.1"/>
</dbReference>
<dbReference type="KEGG" id="mbah:HYN46_14740"/>
<evidence type="ECO:0000256" key="1">
    <source>
        <dbReference type="SAM" id="Phobius"/>
    </source>
</evidence>
<evidence type="ECO:0000313" key="2">
    <source>
        <dbReference type="EMBL" id="AXI03987.1"/>
    </source>
</evidence>
<reference evidence="2 3" key="1">
    <citation type="submission" date="2018-07" db="EMBL/GenBank/DDBJ databases">
        <title>Genome sequencing of Moraxellaceae gen. HYN0046.</title>
        <authorList>
            <person name="Kim M."/>
            <person name="Yi H."/>
        </authorList>
    </citation>
    <scope>NUCLEOTIDE SEQUENCE [LARGE SCALE GENOMIC DNA]</scope>
    <source>
        <strain evidence="2 3">HYN0046</strain>
    </source>
</reference>
<feature type="transmembrane region" description="Helical" evidence="1">
    <location>
        <begin position="39"/>
        <end position="60"/>
    </location>
</feature>
<organism evidence="2 3">
    <name type="scientific">Aquirhabdus parva</name>
    <dbReference type="NCBI Taxonomy" id="2283318"/>
    <lineage>
        <taxon>Bacteria</taxon>
        <taxon>Pseudomonadati</taxon>
        <taxon>Pseudomonadota</taxon>
        <taxon>Gammaproteobacteria</taxon>
        <taxon>Moraxellales</taxon>
        <taxon>Moraxellaceae</taxon>
        <taxon>Aquirhabdus</taxon>
    </lineage>
</organism>
<dbReference type="EMBL" id="CP031222">
    <property type="protein sequence ID" value="AXI03987.1"/>
    <property type="molecule type" value="Genomic_DNA"/>
</dbReference>